<feature type="region of interest" description="Disordered" evidence="3">
    <location>
        <begin position="182"/>
        <end position="203"/>
    </location>
</feature>
<proteinExistence type="predicted"/>
<dbReference type="PANTHER" id="PTHR45632">
    <property type="entry name" value="LD33804P"/>
    <property type="match status" value="1"/>
</dbReference>
<keyword evidence="1" id="KW-0880">Kelch repeat</keyword>
<feature type="compositionally biased region" description="Low complexity" evidence="3">
    <location>
        <begin position="182"/>
        <end position="193"/>
    </location>
</feature>
<dbReference type="Proteomes" id="UP000663828">
    <property type="component" value="Unassembled WGS sequence"/>
</dbReference>
<evidence type="ECO:0000313" key="5">
    <source>
        <dbReference type="Proteomes" id="UP000663828"/>
    </source>
</evidence>
<dbReference type="Pfam" id="PF01344">
    <property type="entry name" value="Kelch_1"/>
    <property type="match status" value="1"/>
</dbReference>
<dbReference type="AlphaFoldDB" id="A0A815YF82"/>
<reference evidence="4" key="1">
    <citation type="submission" date="2021-02" db="EMBL/GenBank/DDBJ databases">
        <authorList>
            <person name="Nowell W R."/>
        </authorList>
    </citation>
    <scope>NUCLEOTIDE SEQUENCE</scope>
</reference>
<evidence type="ECO:0000256" key="3">
    <source>
        <dbReference type="SAM" id="MobiDB-lite"/>
    </source>
</evidence>
<gene>
    <name evidence="4" type="ORF">XAT740_LOCUS44393</name>
</gene>
<dbReference type="InterPro" id="IPR015915">
    <property type="entry name" value="Kelch-typ_b-propeller"/>
</dbReference>
<comment type="caution">
    <text evidence="4">The sequence shown here is derived from an EMBL/GenBank/DDBJ whole genome shotgun (WGS) entry which is preliminary data.</text>
</comment>
<name>A0A815YF82_ADIRI</name>
<evidence type="ECO:0000256" key="1">
    <source>
        <dbReference type="ARBA" id="ARBA00022441"/>
    </source>
</evidence>
<evidence type="ECO:0000313" key="4">
    <source>
        <dbReference type="EMBL" id="CAF1570034.1"/>
    </source>
</evidence>
<protein>
    <submittedName>
        <fullName evidence="4">Uncharacterized protein</fullName>
    </submittedName>
</protein>
<sequence>DITFGDSINSFISHYIPVHYETPSLFDTQVTELVSGCLFKTPYKDYIQPAELYLDIPYDSSSSLGDYFKTTIIFDLAKAAQVDPTRIMYLSLQAYYDEIQQKMITLVKVSLLPSATAEVSDATVRMIVDTLVNNQLDTSSVLYTGTKFLKYLRNNLTQKSNVELGLITSTSITTTTTSTSDPIDLISSSTTTPEPASNETASIPPSKCSILSTNSKSLALNFIFFNGAESNIYSSNRLYRTRLNTGDRSANIIAISEIYDPSSGTWSVTGSLAQGREQHAATVLKSGKVLVTGGEGLTGYTNHSEIYDPLTGQWSSAGSMAVPRSFHTVTLLNSGHVLVVGGVTFEKNALATCELYDPNTDKWSFTGNLTIPRSSHTATLLPSGKVLVASDGAFSEVYDPSTGLWTSLARMVEVSRYNSVATLLNSGEVLLTGGVQSARYSPSSELYNSKMNEWHPTSNLSVPRARHSSVLLSSGNVLVSGGVNDDNFISNCEIYDPSTGKWSNTSGMTESRSSHTTTLLDSNQILATAGYGGAGYRDTSELYDPSTGTWKPTGKLSIPRASHAATLLHSGKVLITGGEKIGH</sequence>
<keyword evidence="5" id="KW-1185">Reference proteome</keyword>
<dbReference type="EMBL" id="CAJNOR010005622">
    <property type="protein sequence ID" value="CAF1570034.1"/>
    <property type="molecule type" value="Genomic_DNA"/>
</dbReference>
<dbReference type="PANTHER" id="PTHR45632:SF3">
    <property type="entry name" value="KELCH-LIKE PROTEIN 32"/>
    <property type="match status" value="1"/>
</dbReference>
<evidence type="ECO:0000256" key="2">
    <source>
        <dbReference type="ARBA" id="ARBA00022737"/>
    </source>
</evidence>
<feature type="non-terminal residue" evidence="4">
    <location>
        <position position="1"/>
    </location>
</feature>
<accession>A0A815YF82</accession>
<dbReference type="InterPro" id="IPR037293">
    <property type="entry name" value="Gal_Oxidase_central_sf"/>
</dbReference>
<dbReference type="Pfam" id="PF24681">
    <property type="entry name" value="Kelch_KLHDC2_KLHL20_DRC7"/>
    <property type="match status" value="1"/>
</dbReference>
<feature type="compositionally biased region" description="Polar residues" evidence="3">
    <location>
        <begin position="194"/>
        <end position="203"/>
    </location>
</feature>
<dbReference type="InterPro" id="IPR006652">
    <property type="entry name" value="Kelch_1"/>
</dbReference>
<organism evidence="4 5">
    <name type="scientific">Adineta ricciae</name>
    <name type="common">Rotifer</name>
    <dbReference type="NCBI Taxonomy" id="249248"/>
    <lineage>
        <taxon>Eukaryota</taxon>
        <taxon>Metazoa</taxon>
        <taxon>Spiralia</taxon>
        <taxon>Gnathifera</taxon>
        <taxon>Rotifera</taxon>
        <taxon>Eurotatoria</taxon>
        <taxon>Bdelloidea</taxon>
        <taxon>Adinetida</taxon>
        <taxon>Adinetidae</taxon>
        <taxon>Adineta</taxon>
    </lineage>
</organism>
<dbReference type="SMART" id="SM00612">
    <property type="entry name" value="Kelch"/>
    <property type="match status" value="7"/>
</dbReference>
<keyword evidence="2" id="KW-0677">Repeat</keyword>
<dbReference type="Gene3D" id="2.130.10.80">
    <property type="entry name" value="Galactose oxidase/kelch, beta-propeller"/>
    <property type="match status" value="5"/>
</dbReference>
<dbReference type="SUPFAM" id="SSF117281">
    <property type="entry name" value="Kelch motif"/>
    <property type="match status" value="2"/>
</dbReference>